<dbReference type="EC" id="2.3.2.27" evidence="3"/>
<evidence type="ECO:0000256" key="7">
    <source>
        <dbReference type="ARBA" id="ARBA00022771"/>
    </source>
</evidence>
<dbReference type="GO" id="GO:0016020">
    <property type="term" value="C:membrane"/>
    <property type="evidence" value="ECO:0007669"/>
    <property type="project" value="UniProtKB-SubCell"/>
</dbReference>
<sequence length="270" mass="31399">MPVTNFISSLFKSTRKKSKSKSKSKSNSFTRKRKLIATQFLTNIRKTIKQRQTIDNLHKESSAQKIQESFKTTLAKSKNADVCSICLAKMLFPRLISTLPCGHKFHAKCIKPVIDNDYNAQCPLCRAPIPVINQTTTHTINRNNIGTRHTIYRTSRNRYTSRQSRNANIASLHIQWKRLSRAVTNARTKWQNQRIKASAARERANHANFFNRARLTQIAEREELLARTYLAERDRRIRERLRFERRHEEILTQIITNSRTPTNLVNVEAG</sequence>
<keyword evidence="4" id="KW-0808">Transferase</keyword>
<dbReference type="GO" id="GO:0008270">
    <property type="term" value="F:zinc ion binding"/>
    <property type="evidence" value="ECO:0007669"/>
    <property type="project" value="UniProtKB-KW"/>
</dbReference>
<evidence type="ECO:0000256" key="11">
    <source>
        <dbReference type="ARBA" id="ARBA00023136"/>
    </source>
</evidence>
<evidence type="ECO:0000256" key="3">
    <source>
        <dbReference type="ARBA" id="ARBA00012483"/>
    </source>
</evidence>
<comment type="catalytic activity">
    <reaction evidence="1">
        <text>S-ubiquitinyl-[E2 ubiquitin-conjugating enzyme]-L-cysteine + [acceptor protein]-L-lysine = [E2 ubiquitin-conjugating enzyme]-L-cysteine + N(6)-ubiquitinyl-[acceptor protein]-L-lysine.</text>
        <dbReference type="EC" id="2.3.2.27"/>
    </reaction>
</comment>
<dbReference type="Pfam" id="PF13639">
    <property type="entry name" value="zf-RING_2"/>
    <property type="match status" value="1"/>
</dbReference>
<dbReference type="Gene3D" id="3.30.40.10">
    <property type="entry name" value="Zinc/RING finger domain, C3HC4 (zinc finger)"/>
    <property type="match status" value="1"/>
</dbReference>
<evidence type="ECO:0000256" key="8">
    <source>
        <dbReference type="ARBA" id="ARBA00022786"/>
    </source>
</evidence>
<dbReference type="EMBL" id="MN739379">
    <property type="protein sequence ID" value="QHT01685.1"/>
    <property type="molecule type" value="Genomic_DNA"/>
</dbReference>
<dbReference type="PANTHER" id="PTHR45977">
    <property type="entry name" value="TARGET OF ERK KINASE MPK-1"/>
    <property type="match status" value="1"/>
</dbReference>
<protein>
    <recommendedName>
        <fullName evidence="3">RING-type E3 ubiquitin transferase</fullName>
        <ecNumber evidence="3">2.3.2.27</ecNumber>
    </recommendedName>
</protein>
<keyword evidence="10" id="KW-1133">Transmembrane helix</keyword>
<accession>A0A6C0CDJ1</accession>
<dbReference type="InterPro" id="IPR013083">
    <property type="entry name" value="Znf_RING/FYVE/PHD"/>
</dbReference>
<keyword evidence="8" id="KW-0833">Ubl conjugation pathway</keyword>
<dbReference type="GO" id="GO:0016567">
    <property type="term" value="P:protein ubiquitination"/>
    <property type="evidence" value="ECO:0007669"/>
    <property type="project" value="TreeGrafter"/>
</dbReference>
<keyword evidence="11" id="KW-0472">Membrane</keyword>
<keyword evidence="6" id="KW-0479">Metal-binding</keyword>
<dbReference type="SUPFAM" id="SSF57850">
    <property type="entry name" value="RING/U-box"/>
    <property type="match status" value="1"/>
</dbReference>
<dbReference type="AlphaFoldDB" id="A0A6C0CDJ1"/>
<dbReference type="PANTHER" id="PTHR45977:SF4">
    <property type="entry name" value="RING-TYPE DOMAIN-CONTAINING PROTEIN"/>
    <property type="match status" value="1"/>
</dbReference>
<dbReference type="CDD" id="cd16448">
    <property type="entry name" value="RING-H2"/>
    <property type="match status" value="1"/>
</dbReference>
<keyword evidence="5" id="KW-0812">Transmembrane</keyword>
<evidence type="ECO:0000256" key="5">
    <source>
        <dbReference type="ARBA" id="ARBA00022692"/>
    </source>
</evidence>
<dbReference type="GO" id="GO:0061630">
    <property type="term" value="F:ubiquitin protein ligase activity"/>
    <property type="evidence" value="ECO:0007669"/>
    <property type="project" value="UniProtKB-EC"/>
</dbReference>
<evidence type="ECO:0000256" key="4">
    <source>
        <dbReference type="ARBA" id="ARBA00022679"/>
    </source>
</evidence>
<evidence type="ECO:0000259" key="12">
    <source>
        <dbReference type="PROSITE" id="PS50089"/>
    </source>
</evidence>
<name>A0A6C0CDJ1_9ZZZZ</name>
<evidence type="ECO:0000256" key="1">
    <source>
        <dbReference type="ARBA" id="ARBA00000900"/>
    </source>
</evidence>
<keyword evidence="9" id="KW-0862">Zinc</keyword>
<feature type="domain" description="RING-type" evidence="12">
    <location>
        <begin position="83"/>
        <end position="126"/>
    </location>
</feature>
<dbReference type="SMART" id="SM00184">
    <property type="entry name" value="RING"/>
    <property type="match status" value="1"/>
</dbReference>
<reference evidence="13" key="1">
    <citation type="journal article" date="2020" name="Nature">
        <title>Giant virus diversity and host interactions through global metagenomics.</title>
        <authorList>
            <person name="Schulz F."/>
            <person name="Roux S."/>
            <person name="Paez-Espino D."/>
            <person name="Jungbluth S."/>
            <person name="Walsh D.A."/>
            <person name="Denef V.J."/>
            <person name="McMahon K.D."/>
            <person name="Konstantinidis K.T."/>
            <person name="Eloe-Fadrosh E.A."/>
            <person name="Kyrpides N.C."/>
            <person name="Woyke T."/>
        </authorList>
    </citation>
    <scope>NUCLEOTIDE SEQUENCE</scope>
    <source>
        <strain evidence="13">GVMAG-M-3300020523-10</strain>
    </source>
</reference>
<evidence type="ECO:0000256" key="10">
    <source>
        <dbReference type="ARBA" id="ARBA00022989"/>
    </source>
</evidence>
<evidence type="ECO:0000256" key="2">
    <source>
        <dbReference type="ARBA" id="ARBA00004141"/>
    </source>
</evidence>
<dbReference type="GO" id="GO:0006511">
    <property type="term" value="P:ubiquitin-dependent protein catabolic process"/>
    <property type="evidence" value="ECO:0007669"/>
    <property type="project" value="TreeGrafter"/>
</dbReference>
<organism evidence="13">
    <name type="scientific">viral metagenome</name>
    <dbReference type="NCBI Taxonomy" id="1070528"/>
    <lineage>
        <taxon>unclassified sequences</taxon>
        <taxon>metagenomes</taxon>
        <taxon>organismal metagenomes</taxon>
    </lineage>
</organism>
<evidence type="ECO:0000256" key="6">
    <source>
        <dbReference type="ARBA" id="ARBA00022723"/>
    </source>
</evidence>
<evidence type="ECO:0000256" key="9">
    <source>
        <dbReference type="ARBA" id="ARBA00022833"/>
    </source>
</evidence>
<keyword evidence="7" id="KW-0863">Zinc-finger</keyword>
<dbReference type="PROSITE" id="PS50089">
    <property type="entry name" value="ZF_RING_2"/>
    <property type="match status" value="1"/>
</dbReference>
<dbReference type="InterPro" id="IPR001841">
    <property type="entry name" value="Znf_RING"/>
</dbReference>
<evidence type="ECO:0000313" key="13">
    <source>
        <dbReference type="EMBL" id="QHT01685.1"/>
    </source>
</evidence>
<proteinExistence type="predicted"/>
<comment type="subcellular location">
    <subcellularLocation>
        <location evidence="2">Membrane</location>
        <topology evidence="2">Multi-pass membrane protein</topology>
    </subcellularLocation>
</comment>